<organism evidence="1 2">
    <name type="scientific">Acaulospora colombiana</name>
    <dbReference type="NCBI Taxonomy" id="27376"/>
    <lineage>
        <taxon>Eukaryota</taxon>
        <taxon>Fungi</taxon>
        <taxon>Fungi incertae sedis</taxon>
        <taxon>Mucoromycota</taxon>
        <taxon>Glomeromycotina</taxon>
        <taxon>Glomeromycetes</taxon>
        <taxon>Diversisporales</taxon>
        <taxon>Acaulosporaceae</taxon>
        <taxon>Acaulospora</taxon>
    </lineage>
</organism>
<comment type="caution">
    <text evidence="1">The sequence shown here is derived from an EMBL/GenBank/DDBJ whole genome shotgun (WGS) entry which is preliminary data.</text>
</comment>
<reference evidence="1" key="1">
    <citation type="submission" date="2021-06" db="EMBL/GenBank/DDBJ databases">
        <authorList>
            <person name="Kallberg Y."/>
            <person name="Tangrot J."/>
            <person name="Rosling A."/>
        </authorList>
    </citation>
    <scope>NUCLEOTIDE SEQUENCE</scope>
    <source>
        <strain evidence="1">CL356</strain>
    </source>
</reference>
<gene>
    <name evidence="1" type="ORF">ACOLOM_LOCUS7709</name>
</gene>
<evidence type="ECO:0000313" key="1">
    <source>
        <dbReference type="EMBL" id="CAG8633350.1"/>
    </source>
</evidence>
<accession>A0ACA9N4Z2</accession>
<evidence type="ECO:0000313" key="2">
    <source>
        <dbReference type="Proteomes" id="UP000789525"/>
    </source>
</evidence>
<keyword evidence="2" id="KW-1185">Reference proteome</keyword>
<dbReference type="EMBL" id="CAJVPT010018319">
    <property type="protein sequence ID" value="CAG8633350.1"/>
    <property type="molecule type" value="Genomic_DNA"/>
</dbReference>
<sequence length="142" mass="14842">MPVGGGGGGEDIMLLVSIALTPAAATALPATSPAPPGPPEGVAKELLGLWCITFVPLRIALLVSEDKDRTDSVAVSVKDGVVVGSECPINRVGHRERCDSVKLSTYNVVRKVVQVEVVIVIAEGIFQLFGTFHEATIHEGSQ</sequence>
<name>A0ACA9N4Z2_9GLOM</name>
<dbReference type="Proteomes" id="UP000789525">
    <property type="component" value="Unassembled WGS sequence"/>
</dbReference>
<protein>
    <submittedName>
        <fullName evidence="1">4336_t:CDS:1</fullName>
    </submittedName>
</protein>
<proteinExistence type="predicted"/>